<dbReference type="PANTHER" id="PTHR43469:SF1">
    <property type="entry name" value="SPBETA PROPHAGE-DERIVED DISULFIDE BOND FORMATION PROTEIN B"/>
    <property type="match status" value="1"/>
</dbReference>
<dbReference type="Proteomes" id="UP000676246">
    <property type="component" value="Unassembled WGS sequence"/>
</dbReference>
<evidence type="ECO:0000313" key="14">
    <source>
        <dbReference type="Proteomes" id="UP000676246"/>
    </source>
</evidence>
<keyword evidence="5" id="KW-0249">Electron transport</keyword>
<keyword evidence="10" id="KW-0143">Chaperone</keyword>
<keyword evidence="3" id="KW-0813">Transport</keyword>
<keyword evidence="7" id="KW-0560">Oxidoreductase</keyword>
<evidence type="ECO:0000256" key="6">
    <source>
        <dbReference type="ARBA" id="ARBA00022989"/>
    </source>
</evidence>
<comment type="subcellular location">
    <subcellularLocation>
        <location evidence="1">Membrane</location>
        <topology evidence="1">Multi-pass membrane protein</topology>
    </subcellularLocation>
</comment>
<dbReference type="AlphaFoldDB" id="A0A940YHD6"/>
<dbReference type="EMBL" id="JAGQDD010000016">
    <property type="protein sequence ID" value="MBQ0932487.1"/>
    <property type="molecule type" value="Genomic_DNA"/>
</dbReference>
<dbReference type="SUPFAM" id="SSF158442">
    <property type="entry name" value="DsbB-like"/>
    <property type="match status" value="1"/>
</dbReference>
<name>A0A940YHD6_9BURK</name>
<dbReference type="Pfam" id="PF02600">
    <property type="entry name" value="DsbB"/>
    <property type="match status" value="1"/>
</dbReference>
<evidence type="ECO:0000256" key="1">
    <source>
        <dbReference type="ARBA" id="ARBA00004141"/>
    </source>
</evidence>
<evidence type="ECO:0000256" key="4">
    <source>
        <dbReference type="ARBA" id="ARBA00022692"/>
    </source>
</evidence>
<evidence type="ECO:0000256" key="5">
    <source>
        <dbReference type="ARBA" id="ARBA00022982"/>
    </source>
</evidence>
<feature type="transmembrane region" description="Helical" evidence="12">
    <location>
        <begin position="21"/>
        <end position="40"/>
    </location>
</feature>
<dbReference type="GO" id="GO:0015035">
    <property type="term" value="F:protein-disulfide reductase activity"/>
    <property type="evidence" value="ECO:0007669"/>
    <property type="project" value="InterPro"/>
</dbReference>
<protein>
    <submittedName>
        <fullName evidence="13">Disulfide bond formation protein B</fullName>
    </submittedName>
</protein>
<sequence>MSEEQPIAPHGDGRNAAFWTPLFLAWLLALLATSGALFLGEVMGKAPCVLCWYQRIAMFPLVLVLGLGLFTSDARSVRYALPLAAVGWSIAAYHLLVFWGVVSEGLVPCGKGSSCADADVQVAGVVPIPLLSLTAFSGILVALWMARARATT</sequence>
<dbReference type="InterPro" id="IPR023380">
    <property type="entry name" value="DsbB-like_sf"/>
</dbReference>
<feature type="transmembrane region" description="Helical" evidence="12">
    <location>
        <begin position="52"/>
        <end position="72"/>
    </location>
</feature>
<proteinExistence type="inferred from homology"/>
<evidence type="ECO:0000313" key="13">
    <source>
        <dbReference type="EMBL" id="MBQ0932487.1"/>
    </source>
</evidence>
<evidence type="ECO:0000256" key="11">
    <source>
        <dbReference type="ARBA" id="ARBA00023284"/>
    </source>
</evidence>
<keyword evidence="6 12" id="KW-1133">Transmembrane helix</keyword>
<evidence type="ECO:0000256" key="8">
    <source>
        <dbReference type="ARBA" id="ARBA00023136"/>
    </source>
</evidence>
<reference evidence="13 14" key="1">
    <citation type="submission" date="2021-04" db="EMBL/GenBank/DDBJ databases">
        <title>The genome sequence of Ideonella sp. 3Y2.</title>
        <authorList>
            <person name="Liu Y."/>
        </authorList>
    </citation>
    <scope>NUCLEOTIDE SEQUENCE [LARGE SCALE GENOMIC DNA]</scope>
    <source>
        <strain evidence="13 14">3Y2</strain>
    </source>
</reference>
<evidence type="ECO:0000256" key="12">
    <source>
        <dbReference type="SAM" id="Phobius"/>
    </source>
</evidence>
<dbReference type="Gene3D" id="1.20.1550.10">
    <property type="entry name" value="DsbB-like"/>
    <property type="match status" value="1"/>
</dbReference>
<evidence type="ECO:0000256" key="10">
    <source>
        <dbReference type="ARBA" id="ARBA00023186"/>
    </source>
</evidence>
<keyword evidence="4 12" id="KW-0812">Transmembrane</keyword>
<keyword evidence="11" id="KW-0676">Redox-active center</keyword>
<evidence type="ECO:0000256" key="2">
    <source>
        <dbReference type="ARBA" id="ARBA00007602"/>
    </source>
</evidence>
<evidence type="ECO:0000256" key="3">
    <source>
        <dbReference type="ARBA" id="ARBA00022448"/>
    </source>
</evidence>
<dbReference type="RefSeq" id="WP_210856074.1">
    <property type="nucleotide sequence ID" value="NZ_JAGQDD010000016.1"/>
</dbReference>
<keyword evidence="9" id="KW-1015">Disulfide bond</keyword>
<comment type="caution">
    <text evidence="13">The sequence shown here is derived from an EMBL/GenBank/DDBJ whole genome shotgun (WGS) entry which is preliminary data.</text>
</comment>
<dbReference type="PANTHER" id="PTHR43469">
    <property type="entry name" value="DISULFIDE FORMATION PROTEIN-RELATED"/>
    <property type="match status" value="1"/>
</dbReference>
<feature type="transmembrane region" description="Helical" evidence="12">
    <location>
        <begin position="122"/>
        <end position="146"/>
    </location>
</feature>
<accession>A0A940YHD6</accession>
<organism evidence="13 14">
    <name type="scientific">Ideonella alba</name>
    <dbReference type="NCBI Taxonomy" id="2824118"/>
    <lineage>
        <taxon>Bacteria</taxon>
        <taxon>Pseudomonadati</taxon>
        <taxon>Pseudomonadota</taxon>
        <taxon>Betaproteobacteria</taxon>
        <taxon>Burkholderiales</taxon>
        <taxon>Sphaerotilaceae</taxon>
        <taxon>Ideonella</taxon>
    </lineage>
</organism>
<feature type="transmembrane region" description="Helical" evidence="12">
    <location>
        <begin position="79"/>
        <end position="102"/>
    </location>
</feature>
<dbReference type="InterPro" id="IPR012187">
    <property type="entry name" value="Disulphide_bond_form_BdbC"/>
</dbReference>
<comment type="similarity">
    <text evidence="2">Belongs to the DsbB family. BdbC subfamily.</text>
</comment>
<evidence type="ECO:0000256" key="7">
    <source>
        <dbReference type="ARBA" id="ARBA00023002"/>
    </source>
</evidence>
<dbReference type="InterPro" id="IPR003752">
    <property type="entry name" value="DiS_bond_form_DsbB/BdbC"/>
</dbReference>
<gene>
    <name evidence="13" type="ORF">KAK03_18575</name>
</gene>
<dbReference type="PIRSF" id="PIRSF036659">
    <property type="entry name" value="BdbC"/>
    <property type="match status" value="1"/>
</dbReference>
<evidence type="ECO:0000256" key="9">
    <source>
        <dbReference type="ARBA" id="ARBA00023157"/>
    </source>
</evidence>
<dbReference type="GO" id="GO:0016020">
    <property type="term" value="C:membrane"/>
    <property type="evidence" value="ECO:0007669"/>
    <property type="project" value="UniProtKB-SubCell"/>
</dbReference>
<keyword evidence="8 12" id="KW-0472">Membrane</keyword>
<keyword evidence="14" id="KW-1185">Reference proteome</keyword>
<dbReference type="GO" id="GO:0006457">
    <property type="term" value="P:protein folding"/>
    <property type="evidence" value="ECO:0007669"/>
    <property type="project" value="InterPro"/>
</dbReference>